<proteinExistence type="predicted"/>
<sequence>MGPSSRDAQSGAPDKPLRLCTYGIDEAACTAGSHARVPEPLLFLLFSLCLLASSPPIHKRQKEPSSLCWAYLQVAKVQTRALSATLGVVLAPSCSNGRVSKLPKGRDSLGSETVKPQFPRRSLVDYLPCLAEE</sequence>
<dbReference type="Proteomes" id="UP000777438">
    <property type="component" value="Unassembled WGS sequence"/>
</dbReference>
<organism evidence="1 2">
    <name type="scientific">Thelonectria olida</name>
    <dbReference type="NCBI Taxonomy" id="1576542"/>
    <lineage>
        <taxon>Eukaryota</taxon>
        <taxon>Fungi</taxon>
        <taxon>Dikarya</taxon>
        <taxon>Ascomycota</taxon>
        <taxon>Pezizomycotina</taxon>
        <taxon>Sordariomycetes</taxon>
        <taxon>Hypocreomycetidae</taxon>
        <taxon>Hypocreales</taxon>
        <taxon>Nectriaceae</taxon>
        <taxon>Thelonectria</taxon>
    </lineage>
</organism>
<evidence type="ECO:0000313" key="1">
    <source>
        <dbReference type="EMBL" id="KAH6885421.1"/>
    </source>
</evidence>
<name>A0A9P9AMV8_9HYPO</name>
<dbReference type="AlphaFoldDB" id="A0A9P9AMV8"/>
<reference evidence="1 2" key="1">
    <citation type="journal article" date="2021" name="Nat. Commun.">
        <title>Genetic determinants of endophytism in the Arabidopsis root mycobiome.</title>
        <authorList>
            <person name="Mesny F."/>
            <person name="Miyauchi S."/>
            <person name="Thiergart T."/>
            <person name="Pickel B."/>
            <person name="Atanasova L."/>
            <person name="Karlsson M."/>
            <person name="Huettel B."/>
            <person name="Barry K.W."/>
            <person name="Haridas S."/>
            <person name="Chen C."/>
            <person name="Bauer D."/>
            <person name="Andreopoulos W."/>
            <person name="Pangilinan J."/>
            <person name="LaButti K."/>
            <person name="Riley R."/>
            <person name="Lipzen A."/>
            <person name="Clum A."/>
            <person name="Drula E."/>
            <person name="Henrissat B."/>
            <person name="Kohler A."/>
            <person name="Grigoriev I.V."/>
            <person name="Martin F.M."/>
            <person name="Hacquard S."/>
        </authorList>
    </citation>
    <scope>NUCLEOTIDE SEQUENCE [LARGE SCALE GENOMIC DNA]</scope>
    <source>
        <strain evidence="1 2">MPI-CAGE-CH-0241</strain>
    </source>
</reference>
<accession>A0A9P9AMV8</accession>
<evidence type="ECO:0000313" key="2">
    <source>
        <dbReference type="Proteomes" id="UP000777438"/>
    </source>
</evidence>
<keyword evidence="2" id="KW-1185">Reference proteome</keyword>
<gene>
    <name evidence="1" type="ORF">B0T10DRAFT_462468</name>
</gene>
<comment type="caution">
    <text evidence="1">The sequence shown here is derived from an EMBL/GenBank/DDBJ whole genome shotgun (WGS) entry which is preliminary data.</text>
</comment>
<dbReference type="EMBL" id="JAGPYM010000018">
    <property type="protein sequence ID" value="KAH6885421.1"/>
    <property type="molecule type" value="Genomic_DNA"/>
</dbReference>
<protein>
    <submittedName>
        <fullName evidence="1">Uncharacterized protein</fullName>
    </submittedName>
</protein>